<feature type="region of interest" description="Disordered" evidence="1">
    <location>
        <begin position="187"/>
        <end position="305"/>
    </location>
</feature>
<reference evidence="2" key="1">
    <citation type="journal article" date="2020" name="G3 (Bethesda)">
        <title>High-Quality Assemblies for Three Invasive Social Wasps from the &lt;i&gt;Vespula&lt;/i&gt; Genus.</title>
        <authorList>
            <person name="Harrop T.W.R."/>
            <person name="Guhlin J."/>
            <person name="McLaughlin G.M."/>
            <person name="Permina E."/>
            <person name="Stockwell P."/>
            <person name="Gilligan J."/>
            <person name="Le Lec M.F."/>
            <person name="Gruber M.A.M."/>
            <person name="Quinn O."/>
            <person name="Lovegrove M."/>
            <person name="Duncan E.J."/>
            <person name="Remnant E.J."/>
            <person name="Van Eeckhoven J."/>
            <person name="Graham B."/>
            <person name="Knapp R.A."/>
            <person name="Langford K.W."/>
            <person name="Kronenberg Z."/>
            <person name="Press M.O."/>
            <person name="Eacker S.M."/>
            <person name="Wilson-Rankin E.E."/>
            <person name="Purcell J."/>
            <person name="Lester P.J."/>
            <person name="Dearden P.K."/>
        </authorList>
    </citation>
    <scope>NUCLEOTIDE SEQUENCE</scope>
    <source>
        <strain evidence="2">Linc-1</strain>
    </source>
</reference>
<feature type="region of interest" description="Disordered" evidence="1">
    <location>
        <begin position="379"/>
        <end position="510"/>
    </location>
</feature>
<gene>
    <name evidence="2" type="ORF">HZH68_002895</name>
</gene>
<evidence type="ECO:0000313" key="2">
    <source>
        <dbReference type="EMBL" id="KAF7414406.1"/>
    </source>
</evidence>
<comment type="caution">
    <text evidence="2">The sequence shown here is derived from an EMBL/GenBank/DDBJ whole genome shotgun (WGS) entry which is preliminary data.</text>
</comment>
<feature type="compositionally biased region" description="Polar residues" evidence="1">
    <location>
        <begin position="46"/>
        <end position="69"/>
    </location>
</feature>
<accession>A0A834NNB1</accession>
<keyword evidence="3" id="KW-1185">Reference proteome</keyword>
<feature type="compositionally biased region" description="Polar residues" evidence="1">
    <location>
        <begin position="294"/>
        <end position="305"/>
    </location>
</feature>
<feature type="compositionally biased region" description="Basic residues" evidence="1">
    <location>
        <begin position="271"/>
        <end position="290"/>
    </location>
</feature>
<proteinExistence type="predicted"/>
<dbReference type="AlphaFoldDB" id="A0A834NNB1"/>
<name>A0A834NNB1_VESGE</name>
<feature type="compositionally biased region" description="Low complexity" evidence="1">
    <location>
        <begin position="400"/>
        <end position="415"/>
    </location>
</feature>
<sequence length="510" mass="54186">MVWHGRVTLTCAPERPAKSLQAYLRSGEPIALSHDNPACPRRDTPTRSPESPATLTQAAKSPATPSHANPGNIKPSPINPGHANPGPGEQGIADPRQPVLRRGLPRQPVSRRTEPLRATSTRAPGSPATPGNASAGPGEPGYAGPRQRKATRPRQPGPGKAQPHQHVVRMILLRMAAATWAQDFMATPGQANPVPESSVALGNVKEAGHAGPRPPGLHQNGPHQPAPRSAQLRLATPTLAPEIPPTPCHSQYSSANPDPEESASAGQRQPRIARPRQAVHRRDRPHRAKPTRAPESTSAPTTVTESHVSAIPLFRAPESLVAPGHGKPALESPAMLLRYPTSNRAALCPAPPGHANLCSGEADCAVPRPLGSQGNCPNHTGHWTDRPTQETQTWAPDSPPRGTTPTRTTKTLARRSTLTHVRESPAKPSVPEELGHVGTRQPGPQIALPRHAMPNRAPESSAATGQHEPRRALPRLTTPSQAHEIRSTATKGLESPATLGQSQPEPRRPR</sequence>
<evidence type="ECO:0000313" key="3">
    <source>
        <dbReference type="Proteomes" id="UP000617340"/>
    </source>
</evidence>
<evidence type="ECO:0000256" key="1">
    <source>
        <dbReference type="SAM" id="MobiDB-lite"/>
    </source>
</evidence>
<dbReference type="EMBL" id="JACSDZ010000002">
    <property type="protein sequence ID" value="KAF7414406.1"/>
    <property type="molecule type" value="Genomic_DNA"/>
</dbReference>
<feature type="region of interest" description="Disordered" evidence="1">
    <location>
        <begin position="26"/>
        <end position="167"/>
    </location>
</feature>
<dbReference type="Proteomes" id="UP000617340">
    <property type="component" value="Unassembled WGS sequence"/>
</dbReference>
<protein>
    <submittedName>
        <fullName evidence="2">Uncharacterized protein</fullName>
    </submittedName>
</protein>
<organism evidence="2 3">
    <name type="scientific">Vespula germanica</name>
    <name type="common">German yellow jacket</name>
    <name type="synonym">Paravespula germanica</name>
    <dbReference type="NCBI Taxonomy" id="30212"/>
    <lineage>
        <taxon>Eukaryota</taxon>
        <taxon>Metazoa</taxon>
        <taxon>Ecdysozoa</taxon>
        <taxon>Arthropoda</taxon>
        <taxon>Hexapoda</taxon>
        <taxon>Insecta</taxon>
        <taxon>Pterygota</taxon>
        <taxon>Neoptera</taxon>
        <taxon>Endopterygota</taxon>
        <taxon>Hymenoptera</taxon>
        <taxon>Apocrita</taxon>
        <taxon>Aculeata</taxon>
        <taxon>Vespoidea</taxon>
        <taxon>Vespidae</taxon>
        <taxon>Vespinae</taxon>
        <taxon>Vespula</taxon>
    </lineage>
</organism>